<accession>A0A3B0A817</accession>
<organism evidence="3 4">
    <name type="scientific">Streptomyces klenkii</name>
    <dbReference type="NCBI Taxonomy" id="1420899"/>
    <lineage>
        <taxon>Bacteria</taxon>
        <taxon>Bacillati</taxon>
        <taxon>Actinomycetota</taxon>
        <taxon>Actinomycetes</taxon>
        <taxon>Kitasatosporales</taxon>
        <taxon>Streptomycetaceae</taxon>
        <taxon>Streptomyces</taxon>
    </lineage>
</organism>
<evidence type="ECO:0000256" key="2">
    <source>
        <dbReference type="SAM" id="Phobius"/>
    </source>
</evidence>
<keyword evidence="2" id="KW-0812">Transmembrane</keyword>
<protein>
    <submittedName>
        <fullName evidence="3">DoxX family membrane protein</fullName>
    </submittedName>
</protein>
<dbReference type="OrthoDB" id="3253635at2"/>
<keyword evidence="4" id="KW-1185">Reference proteome</keyword>
<reference evidence="3 4" key="1">
    <citation type="journal article" date="2015" name="Antonie Van Leeuwenhoek">
        <title>Streptomyces klenkii sp. nov., isolated from deep marine sediment.</title>
        <authorList>
            <person name="Veyisoglu A."/>
            <person name="Sahin N."/>
        </authorList>
    </citation>
    <scope>NUCLEOTIDE SEQUENCE [LARGE SCALE GENOMIC DNA]</scope>
    <source>
        <strain evidence="3 4">KCTC 29202</strain>
    </source>
</reference>
<feature type="transmembrane region" description="Helical" evidence="2">
    <location>
        <begin position="111"/>
        <end position="128"/>
    </location>
</feature>
<feature type="transmembrane region" description="Helical" evidence="2">
    <location>
        <begin position="174"/>
        <end position="196"/>
    </location>
</feature>
<feature type="transmembrane region" description="Helical" evidence="2">
    <location>
        <begin position="47"/>
        <end position="64"/>
    </location>
</feature>
<dbReference type="AlphaFoldDB" id="A0A3B0A817"/>
<keyword evidence="2" id="KW-0472">Membrane</keyword>
<evidence type="ECO:0000313" key="3">
    <source>
        <dbReference type="EMBL" id="RKN56413.1"/>
    </source>
</evidence>
<gene>
    <name evidence="3" type="ORF">D7231_34780</name>
</gene>
<feature type="region of interest" description="Disordered" evidence="1">
    <location>
        <begin position="1"/>
        <end position="36"/>
    </location>
</feature>
<feature type="compositionally biased region" description="Low complexity" evidence="1">
    <location>
        <begin position="24"/>
        <end position="36"/>
    </location>
</feature>
<dbReference type="Proteomes" id="UP000270343">
    <property type="component" value="Unassembled WGS sequence"/>
</dbReference>
<dbReference type="RefSeq" id="WP_120760354.1">
    <property type="nucleotide sequence ID" value="NZ_RBAM01000084.1"/>
</dbReference>
<dbReference type="EMBL" id="RBAM01000084">
    <property type="protein sequence ID" value="RKN56413.1"/>
    <property type="molecule type" value="Genomic_DNA"/>
</dbReference>
<sequence length="212" mass="22383">MAVHDNTRRPAGFRLLPSRHGSRRAAAATPRATATATTTAATTAARTLAGLRILTGFVFLWAFLDKTFGWEYATPAGGGWVDGGSPTEGFLSHVSVGPLEDTFHGWAGDAWADWTFMLGLLAIGLALLGGVALRLAAAGGTVMMGLMWAAEWPLDQTLADGSLSMSTNPLIDYHVIYAAALIALAAAHAGATWGLAGRWERLPVVRDAPWLR</sequence>
<proteinExistence type="predicted"/>
<feature type="transmembrane region" description="Helical" evidence="2">
    <location>
        <begin position="135"/>
        <end position="154"/>
    </location>
</feature>
<keyword evidence="2" id="KW-1133">Transmembrane helix</keyword>
<comment type="caution">
    <text evidence="3">The sequence shown here is derived from an EMBL/GenBank/DDBJ whole genome shotgun (WGS) entry which is preliminary data.</text>
</comment>
<name>A0A3B0A817_9ACTN</name>
<evidence type="ECO:0000313" key="4">
    <source>
        <dbReference type="Proteomes" id="UP000270343"/>
    </source>
</evidence>
<evidence type="ECO:0000256" key="1">
    <source>
        <dbReference type="SAM" id="MobiDB-lite"/>
    </source>
</evidence>